<dbReference type="Proteomes" id="UP000324897">
    <property type="component" value="Unassembled WGS sequence"/>
</dbReference>
<dbReference type="Gramene" id="TVU13660">
    <property type="protein sequence ID" value="TVU13660"/>
    <property type="gene ID" value="EJB05_37080"/>
</dbReference>
<dbReference type="PANTHER" id="PTHR34223">
    <property type="entry name" value="OS11G0201299 PROTEIN"/>
    <property type="match status" value="1"/>
</dbReference>
<dbReference type="Gene3D" id="1.20.1280.50">
    <property type="match status" value="1"/>
</dbReference>
<dbReference type="SUPFAM" id="SSF52047">
    <property type="entry name" value="RNI-like"/>
    <property type="match status" value="1"/>
</dbReference>
<protein>
    <recommendedName>
        <fullName evidence="1">F-box domain-containing protein</fullName>
    </recommendedName>
</protein>
<sequence length="493" mass="56300">MQKVARLAGGDRLSTLPEDLLHAILSLLPAWEAVQTCVLAKRWRDIWRSMPCLHLDEPLHLEERRHGRIVPVFEDFASNLLLLLHNAPALDSFRLVVTSPSDRALQRWIRYAVMRRPAVLEIQNRHPWLQTHQLVLPAMDYSRYFAGRLRRMRLCGVRIDGRFFRGVMEDLELERCSVENPKITLQTVKNLTIRDCENDLLVITAPALVSLSCQGRNTISLRQTAASRVKAPICYRFINRLRKLRLRDVRLDGRFAASLQSSCPVLEDLELRLCQIEFSKIALPAVTHLTIYFCENDLLVVAPALMFLSCHDNTILLQATAASLVKAYISLPAASAKTDIQRELLASLFNVTSLYLSDFDTMAMFVDEPAYGFPVFRNLKNLSIERCFSDWSDWTGKFTALGSFVQNAPNLKKLSLCNCAFSEWEENKIYETSTAAAQNQELSPFHCENLETVEIKYYYGGDLRMADVLEGIRRTLGKPIVLTKMPINYIDMN</sequence>
<dbReference type="SUPFAM" id="SSF81383">
    <property type="entry name" value="F-box domain"/>
    <property type="match status" value="1"/>
</dbReference>
<dbReference type="InterPro" id="IPR053197">
    <property type="entry name" value="F-box_SCFL_complex_component"/>
</dbReference>
<feature type="non-terminal residue" evidence="2">
    <location>
        <position position="1"/>
    </location>
</feature>
<evidence type="ECO:0000313" key="4">
    <source>
        <dbReference type="Proteomes" id="UP000324897"/>
    </source>
</evidence>
<reference evidence="2 4" key="1">
    <citation type="journal article" date="2019" name="Sci. Rep.">
        <title>A high-quality genome of Eragrostis curvula grass provides insights into Poaceae evolution and supports new strategies to enhance forage quality.</title>
        <authorList>
            <person name="Carballo J."/>
            <person name="Santos B.A.C.M."/>
            <person name="Zappacosta D."/>
            <person name="Garbus I."/>
            <person name="Selva J.P."/>
            <person name="Gallo C.A."/>
            <person name="Diaz A."/>
            <person name="Albertini E."/>
            <person name="Caccamo M."/>
            <person name="Echenique V."/>
        </authorList>
    </citation>
    <scope>NUCLEOTIDE SEQUENCE [LARGE SCALE GENOMIC DNA]</scope>
    <source>
        <strain evidence="4">cv. Victoria</strain>
        <tissue evidence="2">Leaf</tissue>
    </source>
</reference>
<dbReference type="InterPro" id="IPR032675">
    <property type="entry name" value="LRR_dom_sf"/>
</dbReference>
<dbReference type="InterPro" id="IPR053781">
    <property type="entry name" value="F-box_AtFBL13-like"/>
</dbReference>
<dbReference type="SMART" id="SM00256">
    <property type="entry name" value="FBOX"/>
    <property type="match status" value="1"/>
</dbReference>
<evidence type="ECO:0000259" key="1">
    <source>
        <dbReference type="PROSITE" id="PS50181"/>
    </source>
</evidence>
<dbReference type="Pfam" id="PF23622">
    <property type="entry name" value="LRR_At1g61320_AtMIF1"/>
    <property type="match status" value="1"/>
</dbReference>
<proteinExistence type="predicted"/>
<dbReference type="Pfam" id="PF00646">
    <property type="entry name" value="F-box"/>
    <property type="match status" value="1"/>
</dbReference>
<dbReference type="InterPro" id="IPR036047">
    <property type="entry name" value="F-box-like_dom_sf"/>
</dbReference>
<dbReference type="InterPro" id="IPR001810">
    <property type="entry name" value="F-box_dom"/>
</dbReference>
<name>A0A5J9TQZ6_9POAL</name>
<dbReference type="CDD" id="cd22160">
    <property type="entry name" value="F-box_AtFBL13-like"/>
    <property type="match status" value="1"/>
</dbReference>
<feature type="domain" description="F-box" evidence="1">
    <location>
        <begin position="10"/>
        <end position="46"/>
    </location>
</feature>
<evidence type="ECO:0000313" key="2">
    <source>
        <dbReference type="EMBL" id="TVU13647.1"/>
    </source>
</evidence>
<dbReference type="EMBL" id="RWGY01000031">
    <property type="protein sequence ID" value="TVU13660.1"/>
    <property type="molecule type" value="Genomic_DNA"/>
</dbReference>
<dbReference type="Gramene" id="TVU13647">
    <property type="protein sequence ID" value="TVU13647"/>
    <property type="gene ID" value="EJB05_37067"/>
</dbReference>
<organism evidence="2 4">
    <name type="scientific">Eragrostis curvula</name>
    <name type="common">weeping love grass</name>
    <dbReference type="NCBI Taxonomy" id="38414"/>
    <lineage>
        <taxon>Eukaryota</taxon>
        <taxon>Viridiplantae</taxon>
        <taxon>Streptophyta</taxon>
        <taxon>Embryophyta</taxon>
        <taxon>Tracheophyta</taxon>
        <taxon>Spermatophyta</taxon>
        <taxon>Magnoliopsida</taxon>
        <taxon>Liliopsida</taxon>
        <taxon>Poales</taxon>
        <taxon>Poaceae</taxon>
        <taxon>PACMAD clade</taxon>
        <taxon>Chloridoideae</taxon>
        <taxon>Eragrostideae</taxon>
        <taxon>Eragrostidinae</taxon>
        <taxon>Eragrostis</taxon>
    </lineage>
</organism>
<dbReference type="InterPro" id="IPR055357">
    <property type="entry name" value="LRR_At1g61320_AtMIF1"/>
</dbReference>
<dbReference type="OrthoDB" id="1900471at2759"/>
<dbReference type="PROSITE" id="PS50181">
    <property type="entry name" value="FBOX"/>
    <property type="match status" value="1"/>
</dbReference>
<dbReference type="AlphaFoldDB" id="A0A5J9TQZ6"/>
<accession>A0A5J9TQZ6</accession>
<comment type="caution">
    <text evidence="2">The sequence shown here is derived from an EMBL/GenBank/DDBJ whole genome shotgun (WGS) entry which is preliminary data.</text>
</comment>
<dbReference type="PANTHER" id="PTHR34223:SF98">
    <property type="entry name" value="OS04G0440901 PROTEIN"/>
    <property type="match status" value="1"/>
</dbReference>
<dbReference type="Gene3D" id="3.80.10.10">
    <property type="entry name" value="Ribonuclease Inhibitor"/>
    <property type="match status" value="1"/>
</dbReference>
<dbReference type="EMBL" id="RWGY01000031">
    <property type="protein sequence ID" value="TVU13647.1"/>
    <property type="molecule type" value="Genomic_DNA"/>
</dbReference>
<gene>
    <name evidence="2" type="ORF">EJB05_37067</name>
    <name evidence="3" type="ORF">EJB05_37080</name>
</gene>
<keyword evidence="4" id="KW-1185">Reference proteome</keyword>
<evidence type="ECO:0000313" key="3">
    <source>
        <dbReference type="EMBL" id="TVU13660.1"/>
    </source>
</evidence>